<reference evidence="2" key="2">
    <citation type="journal article" date="2022" name="Proc. Natl. Acad. Sci. U.S.A.">
        <title>Diploid-dominant life cycles characterize the early evolution of Fungi.</title>
        <authorList>
            <person name="Amses K.R."/>
            <person name="Simmons D.R."/>
            <person name="Longcore J.E."/>
            <person name="Mondo S.J."/>
            <person name="Seto K."/>
            <person name="Jeronimo G.H."/>
            <person name="Bonds A.E."/>
            <person name="Quandt C.A."/>
            <person name="Davis W.J."/>
            <person name="Chang Y."/>
            <person name="Federici B.A."/>
            <person name="Kuo A."/>
            <person name="LaButti K."/>
            <person name="Pangilinan J."/>
            <person name="Andreopoulos W."/>
            <person name="Tritt A."/>
            <person name="Riley R."/>
            <person name="Hundley H."/>
            <person name="Johnson J."/>
            <person name="Lipzen A."/>
            <person name="Barry K."/>
            <person name="Lang B.F."/>
            <person name="Cuomo C.A."/>
            <person name="Buchler N.E."/>
            <person name="Grigoriev I.V."/>
            <person name="Spatafora J.W."/>
            <person name="Stajich J.E."/>
            <person name="James T.Y."/>
        </authorList>
    </citation>
    <scope>NUCLEOTIDE SEQUENCE</scope>
    <source>
        <strain evidence="2">AG</strain>
    </source>
</reference>
<protein>
    <recommendedName>
        <fullName evidence="1">F-box domain-containing protein</fullName>
    </recommendedName>
</protein>
<accession>A0AAD5HCZ5</accession>
<dbReference type="EMBL" id="MU620933">
    <property type="protein sequence ID" value="KAI8578056.1"/>
    <property type="molecule type" value="Genomic_DNA"/>
</dbReference>
<dbReference type="SUPFAM" id="SSF81383">
    <property type="entry name" value="F-box domain"/>
    <property type="match status" value="1"/>
</dbReference>
<feature type="domain" description="F-box" evidence="1">
    <location>
        <begin position="1"/>
        <end position="44"/>
    </location>
</feature>
<gene>
    <name evidence="2" type="ORF">K450DRAFT_248804</name>
</gene>
<dbReference type="GeneID" id="75915635"/>
<organism evidence="2 3">
    <name type="scientific">Umbelopsis ramanniana AG</name>
    <dbReference type="NCBI Taxonomy" id="1314678"/>
    <lineage>
        <taxon>Eukaryota</taxon>
        <taxon>Fungi</taxon>
        <taxon>Fungi incertae sedis</taxon>
        <taxon>Mucoromycota</taxon>
        <taxon>Mucoromycotina</taxon>
        <taxon>Umbelopsidomycetes</taxon>
        <taxon>Umbelopsidales</taxon>
        <taxon>Umbelopsidaceae</taxon>
        <taxon>Umbelopsis</taxon>
    </lineage>
</organism>
<dbReference type="CDD" id="cd09917">
    <property type="entry name" value="F-box_SF"/>
    <property type="match status" value="1"/>
</dbReference>
<dbReference type="Pfam" id="PF12937">
    <property type="entry name" value="F-box-like"/>
    <property type="match status" value="1"/>
</dbReference>
<dbReference type="Gene3D" id="1.20.1280.50">
    <property type="match status" value="1"/>
</dbReference>
<dbReference type="RefSeq" id="XP_051443060.1">
    <property type="nucleotide sequence ID" value="XM_051590291.1"/>
</dbReference>
<sequence>MWDVLPTELCGKVLTYVSLHDLFTVRAVSWRWRNLAERQTFHHIRDQNMVNTVEFGNESSYIQVKMYATQFDAANGVITFECREQPSTVLLATRRSGVILPVHPKFMTIHFDGWTSGSMPTTPPEQLSEKEKERYRLHSTYNYAQERALELPSWDKAGSHLVGDHDHILSFAYLQSQSYHTIISSYATFHWLKVSLSWLAAGLAGGVSQTPLDQIFAARYSLLSGQLAKQGCFKYDATSEPVLRYIMNDEKQTFCDLVEYIRTHDMETRLSRLQHALPAVGVDYRMIWKYPFAKAFVTGRALLLSEDDVIRGIEGGEQECKALLQSVYKRRNCERVIREQQQRRRSVIQT</sequence>
<dbReference type="SMART" id="SM00256">
    <property type="entry name" value="FBOX"/>
    <property type="match status" value="1"/>
</dbReference>
<evidence type="ECO:0000313" key="3">
    <source>
        <dbReference type="Proteomes" id="UP001206595"/>
    </source>
</evidence>
<dbReference type="PROSITE" id="PS50181">
    <property type="entry name" value="FBOX"/>
    <property type="match status" value="1"/>
</dbReference>
<reference evidence="2" key="1">
    <citation type="submission" date="2021-06" db="EMBL/GenBank/DDBJ databases">
        <authorList>
            <consortium name="DOE Joint Genome Institute"/>
            <person name="Mondo S.J."/>
            <person name="Amses K.R."/>
            <person name="Simmons D.R."/>
            <person name="Longcore J.E."/>
            <person name="Seto K."/>
            <person name="Alves G.H."/>
            <person name="Bonds A.E."/>
            <person name="Quandt C.A."/>
            <person name="Davis W.J."/>
            <person name="Chang Y."/>
            <person name="Letcher P.M."/>
            <person name="Powell M.J."/>
            <person name="Kuo A."/>
            <person name="Labutti K."/>
            <person name="Pangilinan J."/>
            <person name="Andreopoulos W."/>
            <person name="Tritt A."/>
            <person name="Riley R."/>
            <person name="Hundley H."/>
            <person name="Johnson J."/>
            <person name="Lipzen A."/>
            <person name="Barry K."/>
            <person name="Berbee M.L."/>
            <person name="Buchler N.E."/>
            <person name="Grigoriev I.V."/>
            <person name="Spatafora J.W."/>
            <person name="Stajich J.E."/>
            <person name="James T.Y."/>
        </authorList>
    </citation>
    <scope>NUCLEOTIDE SEQUENCE</scope>
    <source>
        <strain evidence="2">AG</strain>
    </source>
</reference>
<evidence type="ECO:0000259" key="1">
    <source>
        <dbReference type="PROSITE" id="PS50181"/>
    </source>
</evidence>
<keyword evidence="3" id="KW-1185">Reference proteome</keyword>
<name>A0AAD5HCZ5_UMBRA</name>
<proteinExistence type="predicted"/>
<dbReference type="AlphaFoldDB" id="A0AAD5HCZ5"/>
<dbReference type="InterPro" id="IPR036047">
    <property type="entry name" value="F-box-like_dom_sf"/>
</dbReference>
<evidence type="ECO:0000313" key="2">
    <source>
        <dbReference type="EMBL" id="KAI8578056.1"/>
    </source>
</evidence>
<dbReference type="Proteomes" id="UP001206595">
    <property type="component" value="Unassembled WGS sequence"/>
</dbReference>
<dbReference type="InterPro" id="IPR001810">
    <property type="entry name" value="F-box_dom"/>
</dbReference>
<comment type="caution">
    <text evidence="2">The sequence shown here is derived from an EMBL/GenBank/DDBJ whole genome shotgun (WGS) entry which is preliminary data.</text>
</comment>